<evidence type="ECO:0000313" key="2">
    <source>
        <dbReference type="EMBL" id="TWI61022.1"/>
    </source>
</evidence>
<dbReference type="InterPro" id="IPR025668">
    <property type="entry name" value="Tnp_DDE_dom"/>
</dbReference>
<organism evidence="2 3">
    <name type="scientific">Bradyrhizobium huanghuaihaiense</name>
    <dbReference type="NCBI Taxonomy" id="990078"/>
    <lineage>
        <taxon>Bacteria</taxon>
        <taxon>Pseudomonadati</taxon>
        <taxon>Pseudomonadota</taxon>
        <taxon>Alphaproteobacteria</taxon>
        <taxon>Hyphomicrobiales</taxon>
        <taxon>Nitrobacteraceae</taxon>
        <taxon>Bradyrhizobium</taxon>
    </lineage>
</organism>
<comment type="caution">
    <text evidence="2">The sequence shown here is derived from an EMBL/GenBank/DDBJ whole genome shotgun (WGS) entry which is preliminary data.</text>
</comment>
<accession>A0A562QW61</accession>
<dbReference type="PANTHER" id="PTHR33803">
    <property type="entry name" value="IS1478 TRANSPOSASE"/>
    <property type="match status" value="1"/>
</dbReference>
<dbReference type="Pfam" id="PF13751">
    <property type="entry name" value="DDE_Tnp_1_6"/>
    <property type="match status" value="1"/>
</dbReference>
<reference evidence="2 3" key="1">
    <citation type="journal article" date="2015" name="Stand. Genomic Sci.">
        <title>Genomic Encyclopedia of Bacterial and Archaeal Type Strains, Phase III: the genomes of soil and plant-associated and newly described type strains.</title>
        <authorList>
            <person name="Whitman W.B."/>
            <person name="Woyke T."/>
            <person name="Klenk H.P."/>
            <person name="Zhou Y."/>
            <person name="Lilburn T.G."/>
            <person name="Beck B.J."/>
            <person name="De Vos P."/>
            <person name="Vandamme P."/>
            <person name="Eisen J.A."/>
            <person name="Garrity G."/>
            <person name="Hugenholtz P."/>
            <person name="Kyrpides N.C."/>
        </authorList>
    </citation>
    <scope>NUCLEOTIDE SEQUENCE [LARGE SCALE GENOMIC DNA]</scope>
    <source>
        <strain evidence="2 3">CGMCC 1.10948</strain>
    </source>
</reference>
<protein>
    <submittedName>
        <fullName evidence="2">IS5 family transposase</fullName>
    </submittedName>
</protein>
<dbReference type="EMBL" id="VLLA01000027">
    <property type="protein sequence ID" value="TWI61022.1"/>
    <property type="molecule type" value="Genomic_DNA"/>
</dbReference>
<feature type="non-terminal residue" evidence="2">
    <location>
        <position position="1"/>
    </location>
</feature>
<evidence type="ECO:0000259" key="1">
    <source>
        <dbReference type="Pfam" id="PF13751"/>
    </source>
</evidence>
<sequence length="108" mass="12143">VDKGYRGHDAQNPRRVFISGQKRGVFGVIKRELRRRSAIEPIIGHLKAEGHLGRCYLKGRAGDAANVVLSAVGHNFRRILAWLRYLLCLFLAQLWRTLARPASINPAS</sequence>
<dbReference type="Proteomes" id="UP000316291">
    <property type="component" value="Unassembled WGS sequence"/>
</dbReference>
<dbReference type="PANTHER" id="PTHR33803:SF3">
    <property type="entry name" value="BLL1974 PROTEIN"/>
    <property type="match status" value="1"/>
</dbReference>
<proteinExistence type="predicted"/>
<gene>
    <name evidence="2" type="ORF">IQ16_07224</name>
</gene>
<evidence type="ECO:0000313" key="3">
    <source>
        <dbReference type="Proteomes" id="UP000316291"/>
    </source>
</evidence>
<keyword evidence="3" id="KW-1185">Reference proteome</keyword>
<name>A0A562QW61_9BRAD</name>
<feature type="domain" description="Transposase DDE" evidence="1">
    <location>
        <begin position="30"/>
        <end position="79"/>
    </location>
</feature>
<dbReference type="AlphaFoldDB" id="A0A562QW61"/>